<name>A0A8X7WPT6_BRACI</name>
<feature type="transmembrane region" description="Helical" evidence="1">
    <location>
        <begin position="72"/>
        <end position="93"/>
    </location>
</feature>
<accession>A0A8X7WPT6</accession>
<gene>
    <name evidence="2" type="ORF">Bca52824_006114</name>
</gene>
<evidence type="ECO:0000313" key="2">
    <source>
        <dbReference type="EMBL" id="KAG2334934.1"/>
    </source>
</evidence>
<organism evidence="2 3">
    <name type="scientific">Brassica carinata</name>
    <name type="common">Ethiopian mustard</name>
    <name type="synonym">Abyssinian cabbage</name>
    <dbReference type="NCBI Taxonomy" id="52824"/>
    <lineage>
        <taxon>Eukaryota</taxon>
        <taxon>Viridiplantae</taxon>
        <taxon>Streptophyta</taxon>
        <taxon>Embryophyta</taxon>
        <taxon>Tracheophyta</taxon>
        <taxon>Spermatophyta</taxon>
        <taxon>Magnoliopsida</taxon>
        <taxon>eudicotyledons</taxon>
        <taxon>Gunneridae</taxon>
        <taxon>Pentapetalae</taxon>
        <taxon>rosids</taxon>
        <taxon>malvids</taxon>
        <taxon>Brassicales</taxon>
        <taxon>Brassicaceae</taxon>
        <taxon>Brassiceae</taxon>
        <taxon>Brassica</taxon>
    </lineage>
</organism>
<comment type="caution">
    <text evidence="2">The sequence shown here is derived from an EMBL/GenBank/DDBJ whole genome shotgun (WGS) entry which is preliminary data.</text>
</comment>
<keyword evidence="1" id="KW-1133">Transmembrane helix</keyword>
<keyword evidence="1" id="KW-0812">Transmembrane</keyword>
<sequence length="101" mass="11622">MENITKTYNYGGVDWICETWIGASSMGIAHGENPIKFALPLLLLQISVVSLFSMFFQFLLRPFGKFAFLAQILVYIHLTFFSLFFVALSAYFIPKIFRKHS</sequence>
<evidence type="ECO:0000313" key="3">
    <source>
        <dbReference type="Proteomes" id="UP000886595"/>
    </source>
</evidence>
<keyword evidence="1" id="KW-0472">Membrane</keyword>
<dbReference type="AlphaFoldDB" id="A0A8X7WPT6"/>
<feature type="transmembrane region" description="Helical" evidence="1">
    <location>
        <begin position="37"/>
        <end position="60"/>
    </location>
</feature>
<dbReference type="EMBL" id="JAAMPC010000001">
    <property type="protein sequence ID" value="KAG2334934.1"/>
    <property type="molecule type" value="Genomic_DNA"/>
</dbReference>
<reference evidence="2 3" key="1">
    <citation type="submission" date="2020-02" db="EMBL/GenBank/DDBJ databases">
        <authorList>
            <person name="Ma Q."/>
            <person name="Huang Y."/>
            <person name="Song X."/>
            <person name="Pei D."/>
        </authorList>
    </citation>
    <scope>NUCLEOTIDE SEQUENCE [LARGE SCALE GENOMIC DNA]</scope>
    <source>
        <strain evidence="2">Sxm20200214</strain>
        <tissue evidence="2">Leaf</tissue>
    </source>
</reference>
<evidence type="ECO:0000256" key="1">
    <source>
        <dbReference type="SAM" id="Phobius"/>
    </source>
</evidence>
<proteinExistence type="predicted"/>
<keyword evidence="3" id="KW-1185">Reference proteome</keyword>
<dbReference type="Proteomes" id="UP000886595">
    <property type="component" value="Unassembled WGS sequence"/>
</dbReference>
<protein>
    <submittedName>
        <fullName evidence="2">Uncharacterized protein</fullName>
    </submittedName>
</protein>